<protein>
    <recommendedName>
        <fullName evidence="6">Cullin-1</fullName>
    </recommendedName>
</protein>
<dbReference type="OrthoDB" id="27073at2759"/>
<dbReference type="InterPro" id="IPR019559">
    <property type="entry name" value="Cullin_neddylation_domain"/>
</dbReference>
<evidence type="ECO:0000313" key="11">
    <source>
        <dbReference type="Proteomes" id="UP000054144"/>
    </source>
</evidence>
<dbReference type="FunFam" id="1.20.1310.10:FF:000012">
    <property type="entry name" value="Cullin 2"/>
    <property type="match status" value="1"/>
</dbReference>
<dbReference type="Pfam" id="PF00888">
    <property type="entry name" value="Cullin"/>
    <property type="match status" value="1"/>
</dbReference>
<dbReference type="SMART" id="SM00884">
    <property type="entry name" value="Cullin_Nedd8"/>
    <property type="match status" value="1"/>
</dbReference>
<dbReference type="InterPro" id="IPR001373">
    <property type="entry name" value="Cullin_N"/>
</dbReference>
<evidence type="ECO:0000256" key="5">
    <source>
        <dbReference type="ARBA" id="ARBA00022843"/>
    </source>
</evidence>
<sequence length="773" mass="89066">MSQPATDPATTPSDAIFSKIPQRGAHLAETWAFLSVGVDRILNELEQGLSFTSYTNLYTTAYNYCTSPKLSNKVDSSTRVVNGANLVGADLYNKLIEKFIEHFKTLTEKADTLQDEELLQFYATEWDRFMTGASYLNRLFAYLNRYWVKRERDEGKRSVYNVYTLGLAQWRLHVFNYIQANDSKLTTAIFRLIQRQRNGEDVDPSLVKRVVNSFVSLGIDESDPDKECLEVYKKDFEEPFVTATQEYYRNESKTFMNDHPVSDYLKKVEERLKEEEERVDRCLHQKTRKELILNCEQTLISAHSERLQDSFQEFLDFDRDEDLQRMYSLLSRIPDGLDPLRNRFGAHVKKAGLAAVAKLVGEGGENADSIQPKMYVDALLAVHQKAAEIVQRSFKNEAGFSASLDKAAREFVNRNAAIGKTSSRSSELLAKHADLLLRKSNKMVEEEDLDSALNRVMVLFKYLEDKDVFQNYYSTKLSKRLIHQVSASDEAESSMISKLKEACGFEYTNKLQRMFTDISLSKDLTDSFKERMAQNHGDGDISFSIQVLGTNFWPVNPPSHGFTIPPELTPTYDRFLKYYQSKHQGRKLTWLWNYSKNELRTNYLNQKYMLMTSAYQTAVLLQYNRHDTLSLDDLIGATAISKEILIQVLALLVKAKVLINQESEQYDLNPSFKSKKIRVNLNQPIKAETKQEADDVQKATEEDRKYVTQASIVRIMKARKTMKNQALIQEVISQISQRFAPQISDIKKAIETLLEKEYLERVPDQKDTFNYVA</sequence>
<dbReference type="SMART" id="SM00182">
    <property type="entry name" value="CULLIN"/>
    <property type="match status" value="1"/>
</dbReference>
<evidence type="ECO:0000256" key="3">
    <source>
        <dbReference type="ARBA" id="ARBA00022499"/>
    </source>
</evidence>
<feature type="domain" description="Cullin family profile" evidence="9">
    <location>
        <begin position="424"/>
        <end position="653"/>
    </location>
</feature>
<comment type="pathway">
    <text evidence="1">Protein modification; protein ubiquitination.</text>
</comment>
<dbReference type="SUPFAM" id="SSF75632">
    <property type="entry name" value="Cullin homology domain"/>
    <property type="match status" value="1"/>
</dbReference>
<keyword evidence="5" id="KW-0832">Ubl conjugation</keyword>
<dbReference type="SUPFAM" id="SSF74788">
    <property type="entry name" value="Cullin repeat-like"/>
    <property type="match status" value="1"/>
</dbReference>
<dbReference type="InterPro" id="IPR016159">
    <property type="entry name" value="Cullin_repeat-like_dom_sf"/>
</dbReference>
<dbReference type="Gene3D" id="1.20.1310.10">
    <property type="entry name" value="Cullin Repeats"/>
    <property type="match status" value="4"/>
</dbReference>
<gene>
    <name evidence="10" type="ORF">FISHEDRAFT_78804</name>
</gene>
<dbReference type="PANTHER" id="PTHR11932">
    <property type="entry name" value="CULLIN"/>
    <property type="match status" value="1"/>
</dbReference>
<dbReference type="InterPro" id="IPR036390">
    <property type="entry name" value="WH_DNA-bd_sf"/>
</dbReference>
<dbReference type="GO" id="GO:0031146">
    <property type="term" value="P:SCF-dependent proteasomal ubiquitin-dependent protein catabolic process"/>
    <property type="evidence" value="ECO:0007669"/>
    <property type="project" value="UniProtKB-ARBA"/>
</dbReference>
<evidence type="ECO:0000313" key="10">
    <source>
        <dbReference type="EMBL" id="KIY43151.1"/>
    </source>
</evidence>
<keyword evidence="3" id="KW-1017">Isopeptide bond</keyword>
<keyword evidence="4" id="KW-0833">Ubl conjugation pathway</keyword>
<dbReference type="FunFam" id="1.20.1310.10:FF:000011">
    <property type="entry name" value="Cullin 1"/>
    <property type="match status" value="1"/>
</dbReference>
<comment type="similarity">
    <text evidence="2 7 8">Belongs to the cullin family.</text>
</comment>
<dbReference type="InterPro" id="IPR059120">
    <property type="entry name" value="Cullin-like_AB"/>
</dbReference>
<evidence type="ECO:0000256" key="7">
    <source>
        <dbReference type="PROSITE-ProRule" id="PRU00330"/>
    </source>
</evidence>
<organism evidence="10 11">
    <name type="scientific">Fistulina hepatica ATCC 64428</name>
    <dbReference type="NCBI Taxonomy" id="1128425"/>
    <lineage>
        <taxon>Eukaryota</taxon>
        <taxon>Fungi</taxon>
        <taxon>Dikarya</taxon>
        <taxon>Basidiomycota</taxon>
        <taxon>Agaricomycotina</taxon>
        <taxon>Agaricomycetes</taxon>
        <taxon>Agaricomycetidae</taxon>
        <taxon>Agaricales</taxon>
        <taxon>Fistulinaceae</taxon>
        <taxon>Fistulina</taxon>
    </lineage>
</organism>
<dbReference type="InterPro" id="IPR016158">
    <property type="entry name" value="Cullin_homology"/>
</dbReference>
<evidence type="ECO:0000256" key="4">
    <source>
        <dbReference type="ARBA" id="ARBA00022786"/>
    </source>
</evidence>
<dbReference type="FunFam" id="1.10.10.10:FF:000014">
    <property type="entry name" value="Cullin 1"/>
    <property type="match status" value="1"/>
</dbReference>
<dbReference type="InterPro" id="IPR045093">
    <property type="entry name" value="Cullin"/>
</dbReference>
<dbReference type="Pfam" id="PF26557">
    <property type="entry name" value="Cullin_AB"/>
    <property type="match status" value="1"/>
</dbReference>
<dbReference type="Pfam" id="PF10557">
    <property type="entry name" value="Cullin_Nedd8"/>
    <property type="match status" value="1"/>
</dbReference>
<dbReference type="FunFam" id="1.20.1310.10:FF:000029">
    <property type="entry name" value="Cullin homolog 1"/>
    <property type="match status" value="1"/>
</dbReference>
<dbReference type="PROSITE" id="PS50069">
    <property type="entry name" value="CULLIN_2"/>
    <property type="match status" value="1"/>
</dbReference>
<reference evidence="10 11" key="1">
    <citation type="journal article" date="2015" name="Fungal Genet. Biol.">
        <title>Evolution of novel wood decay mechanisms in Agaricales revealed by the genome sequences of Fistulina hepatica and Cylindrobasidium torrendii.</title>
        <authorList>
            <person name="Floudas D."/>
            <person name="Held B.W."/>
            <person name="Riley R."/>
            <person name="Nagy L.G."/>
            <person name="Koehler G."/>
            <person name="Ransdell A.S."/>
            <person name="Younus H."/>
            <person name="Chow J."/>
            <person name="Chiniquy J."/>
            <person name="Lipzen A."/>
            <person name="Tritt A."/>
            <person name="Sun H."/>
            <person name="Haridas S."/>
            <person name="LaButti K."/>
            <person name="Ohm R.A."/>
            <person name="Kues U."/>
            <person name="Blanchette R.A."/>
            <person name="Grigoriev I.V."/>
            <person name="Minto R.E."/>
            <person name="Hibbett D.S."/>
        </authorList>
    </citation>
    <scope>NUCLEOTIDE SEQUENCE [LARGE SCALE GENOMIC DNA]</scope>
    <source>
        <strain evidence="10 11">ATCC 64428</strain>
    </source>
</reference>
<keyword evidence="11" id="KW-1185">Reference proteome</keyword>
<dbReference type="InterPro" id="IPR016157">
    <property type="entry name" value="Cullin_CS"/>
</dbReference>
<dbReference type="GO" id="GO:0005634">
    <property type="term" value="C:nucleus"/>
    <property type="evidence" value="ECO:0007669"/>
    <property type="project" value="UniProtKB-ARBA"/>
</dbReference>
<dbReference type="SUPFAM" id="SSF46785">
    <property type="entry name" value="Winged helix' DNA-binding domain"/>
    <property type="match status" value="1"/>
</dbReference>
<accession>A0A0D7A2I6</accession>
<evidence type="ECO:0000256" key="2">
    <source>
        <dbReference type="ARBA" id="ARBA00006019"/>
    </source>
</evidence>
<dbReference type="FunFam" id="1.20.1310.10:FF:000026">
    <property type="entry name" value="Cullin 1"/>
    <property type="match status" value="1"/>
</dbReference>
<evidence type="ECO:0000259" key="9">
    <source>
        <dbReference type="PROSITE" id="PS50069"/>
    </source>
</evidence>
<dbReference type="GO" id="GO:0031625">
    <property type="term" value="F:ubiquitin protein ligase binding"/>
    <property type="evidence" value="ECO:0007669"/>
    <property type="project" value="InterPro"/>
</dbReference>
<evidence type="ECO:0000256" key="1">
    <source>
        <dbReference type="ARBA" id="ARBA00004906"/>
    </source>
</evidence>
<dbReference type="Gene3D" id="4.10.1030.10">
    <property type="entry name" value="Ring Box Chain A, domain 5"/>
    <property type="match status" value="1"/>
</dbReference>
<dbReference type="PROSITE" id="PS01256">
    <property type="entry name" value="CULLIN_1"/>
    <property type="match status" value="1"/>
</dbReference>
<dbReference type="FunFam" id="1.10.10.10:FF:000161">
    <property type="entry name" value="Cullin 1"/>
    <property type="match status" value="1"/>
</dbReference>
<dbReference type="AlphaFoldDB" id="A0A0D7A2I6"/>
<evidence type="ECO:0000256" key="6">
    <source>
        <dbReference type="ARBA" id="ARBA00069612"/>
    </source>
</evidence>
<dbReference type="Gene3D" id="1.10.10.10">
    <property type="entry name" value="Winged helix-like DNA-binding domain superfamily/Winged helix DNA-binding domain"/>
    <property type="match status" value="2"/>
</dbReference>
<evidence type="ECO:0000256" key="8">
    <source>
        <dbReference type="RuleBase" id="RU003829"/>
    </source>
</evidence>
<proteinExistence type="inferred from homology"/>
<dbReference type="GO" id="GO:0019005">
    <property type="term" value="C:SCF ubiquitin ligase complex"/>
    <property type="evidence" value="ECO:0007669"/>
    <property type="project" value="UniProtKB-ARBA"/>
</dbReference>
<dbReference type="InterPro" id="IPR036388">
    <property type="entry name" value="WH-like_DNA-bd_sf"/>
</dbReference>
<dbReference type="EMBL" id="KN882117">
    <property type="protein sequence ID" value="KIY43151.1"/>
    <property type="molecule type" value="Genomic_DNA"/>
</dbReference>
<name>A0A0D7A2I6_9AGAR</name>
<dbReference type="FunFam" id="4.10.1030.10:FF:000002">
    <property type="entry name" value="cullin homolog 1"/>
    <property type="match status" value="1"/>
</dbReference>
<dbReference type="InterPro" id="IPR036317">
    <property type="entry name" value="Cullin_homology_sf"/>
</dbReference>
<dbReference type="Proteomes" id="UP000054144">
    <property type="component" value="Unassembled WGS sequence"/>
</dbReference>